<keyword evidence="3" id="KW-1185">Reference proteome</keyword>
<keyword evidence="2" id="KW-0808">Transferase</keyword>
<dbReference type="GO" id="GO:0016301">
    <property type="term" value="F:kinase activity"/>
    <property type="evidence" value="ECO:0007669"/>
    <property type="project" value="UniProtKB-KW"/>
</dbReference>
<dbReference type="RefSeq" id="WP_073180293.1">
    <property type="nucleotide sequence ID" value="NZ_FQWL01000004.1"/>
</dbReference>
<dbReference type="EMBL" id="FQWL01000004">
    <property type="protein sequence ID" value="SHG83094.1"/>
    <property type="molecule type" value="Genomic_DNA"/>
</dbReference>
<keyword evidence="2" id="KW-0418">Kinase</keyword>
<reference evidence="3" key="1">
    <citation type="submission" date="2016-11" db="EMBL/GenBank/DDBJ databases">
        <authorList>
            <person name="Varghese N."/>
            <person name="Submissions S."/>
        </authorList>
    </citation>
    <scope>NUCLEOTIDE SEQUENCE [LARGE SCALE GENOMIC DNA]</scope>
    <source>
        <strain evidence="3">DSM 22638</strain>
    </source>
</reference>
<dbReference type="InterPro" id="IPR018490">
    <property type="entry name" value="cNMP-bd_dom_sf"/>
</dbReference>
<dbReference type="InterPro" id="IPR000595">
    <property type="entry name" value="cNMP-bd_dom"/>
</dbReference>
<organism evidence="2 3">
    <name type="scientific">Flagellimonas flava</name>
    <dbReference type="NCBI Taxonomy" id="570519"/>
    <lineage>
        <taxon>Bacteria</taxon>
        <taxon>Pseudomonadati</taxon>
        <taxon>Bacteroidota</taxon>
        <taxon>Flavobacteriia</taxon>
        <taxon>Flavobacteriales</taxon>
        <taxon>Flavobacteriaceae</taxon>
        <taxon>Flagellimonas</taxon>
    </lineage>
</organism>
<dbReference type="AlphaFoldDB" id="A0A1M5N0J8"/>
<sequence length="187" mass="21735">MQNLLQTISTRAYVSVPLKEAIQSCFEVVETQKGDKILLENSRASHLWFIEKGALHTYYHHNGKPITSWFYTENQFVTAWYSFYAQKPSFEEVECLEACVLYRISYSNYQKLIANFPAFGNFARLLAEEMLAFLDEFSKGWSFLSAKEKYQLLKQSFPQLELRVKLGLIASFLGVTQETLSRIRAQK</sequence>
<protein>
    <submittedName>
        <fullName evidence="2">cAMP-binding domain of CRP or a regulatory subunit of cAMP-dependent protein kinases</fullName>
    </submittedName>
</protein>
<dbReference type="CDD" id="cd00038">
    <property type="entry name" value="CAP_ED"/>
    <property type="match status" value="1"/>
</dbReference>
<proteinExistence type="predicted"/>
<gene>
    <name evidence="2" type="ORF">SAMN04488116_2595</name>
</gene>
<dbReference type="Pfam" id="PF00027">
    <property type="entry name" value="cNMP_binding"/>
    <property type="match status" value="1"/>
</dbReference>
<dbReference type="SUPFAM" id="SSF51206">
    <property type="entry name" value="cAMP-binding domain-like"/>
    <property type="match status" value="1"/>
</dbReference>
<evidence type="ECO:0000313" key="3">
    <source>
        <dbReference type="Proteomes" id="UP000184532"/>
    </source>
</evidence>
<dbReference type="Gene3D" id="2.60.120.10">
    <property type="entry name" value="Jelly Rolls"/>
    <property type="match status" value="1"/>
</dbReference>
<evidence type="ECO:0000313" key="2">
    <source>
        <dbReference type="EMBL" id="SHG83094.1"/>
    </source>
</evidence>
<dbReference type="InterPro" id="IPR014710">
    <property type="entry name" value="RmlC-like_jellyroll"/>
</dbReference>
<dbReference type="Proteomes" id="UP000184532">
    <property type="component" value="Unassembled WGS sequence"/>
</dbReference>
<evidence type="ECO:0000259" key="1">
    <source>
        <dbReference type="PROSITE" id="PS50042"/>
    </source>
</evidence>
<accession>A0A1M5N0J8</accession>
<feature type="domain" description="Cyclic nucleotide-binding" evidence="1">
    <location>
        <begin position="1"/>
        <end position="113"/>
    </location>
</feature>
<dbReference type="STRING" id="570519.SAMN04488116_2595"/>
<dbReference type="OrthoDB" id="758145at2"/>
<name>A0A1M5N0J8_9FLAO</name>
<dbReference type="PROSITE" id="PS50042">
    <property type="entry name" value="CNMP_BINDING_3"/>
    <property type="match status" value="1"/>
</dbReference>